<dbReference type="AlphaFoldDB" id="A0A0F5YNI4"/>
<sequence length="112" mass="12500">MDELVQRLSQGKHPIEVGLRPEKTVTAFKESIDRGYVYIKFTQTRGGTELGVRLDENACNFQTANFEQETGTVHIEGDLTLNYVKVRCIADINLQTLTGEGNLQPVTESTLV</sequence>
<dbReference type="RefSeq" id="WP_046276760.1">
    <property type="nucleotide sequence ID" value="NZ_LATL02000156.1"/>
</dbReference>
<accession>A0A0F5YNI4</accession>
<dbReference type="InterPro" id="IPR036552">
    <property type="entry name" value="CBF_bsu_sf"/>
</dbReference>
<dbReference type="Pfam" id="PF02312">
    <property type="entry name" value="CBF_beta"/>
    <property type="match status" value="1"/>
</dbReference>
<dbReference type="OrthoDB" id="3536582at2"/>
<reference evidence="1 2" key="1">
    <citation type="submission" date="2015-06" db="EMBL/GenBank/DDBJ databases">
        <title>Draft genome assembly of filamentous brackish cyanobacterium Limnoraphis robusta strain CS-951.</title>
        <authorList>
            <person name="Willis A."/>
            <person name="Parks M."/>
            <person name="Burford M.A."/>
        </authorList>
    </citation>
    <scope>NUCLEOTIDE SEQUENCE [LARGE SCALE GENOMIC DNA]</scope>
    <source>
        <strain evidence="1 2">CS-951</strain>
    </source>
</reference>
<evidence type="ECO:0000313" key="2">
    <source>
        <dbReference type="Proteomes" id="UP000033607"/>
    </source>
</evidence>
<dbReference type="EMBL" id="LATL02000156">
    <property type="protein sequence ID" value="KKD39740.1"/>
    <property type="molecule type" value="Genomic_DNA"/>
</dbReference>
<dbReference type="Gene3D" id="2.40.250.10">
    <property type="entry name" value="Core binding factor, beta subunit"/>
    <property type="match status" value="1"/>
</dbReference>
<gene>
    <name evidence="1" type="ORF">WN50_01660</name>
</gene>
<dbReference type="InterPro" id="IPR003417">
    <property type="entry name" value="CBF_beta"/>
</dbReference>
<name>A0A0F5YNI4_9CYAN</name>
<dbReference type="Proteomes" id="UP000033607">
    <property type="component" value="Unassembled WGS sequence"/>
</dbReference>
<protein>
    <submittedName>
        <fullName evidence="1">MbtH domain protein</fullName>
    </submittedName>
</protein>
<dbReference type="SUPFAM" id="SSF50723">
    <property type="entry name" value="Core binding factor beta, CBF"/>
    <property type="match status" value="1"/>
</dbReference>
<proteinExistence type="predicted"/>
<comment type="caution">
    <text evidence="1">The sequence shown here is derived from an EMBL/GenBank/DDBJ whole genome shotgun (WGS) entry which is preliminary data.</text>
</comment>
<evidence type="ECO:0000313" key="1">
    <source>
        <dbReference type="EMBL" id="KKD39740.1"/>
    </source>
</evidence>
<organism evidence="1 2">
    <name type="scientific">Limnoraphis robusta CS-951</name>
    <dbReference type="NCBI Taxonomy" id="1637645"/>
    <lineage>
        <taxon>Bacteria</taxon>
        <taxon>Bacillati</taxon>
        <taxon>Cyanobacteriota</taxon>
        <taxon>Cyanophyceae</taxon>
        <taxon>Oscillatoriophycideae</taxon>
        <taxon>Oscillatoriales</taxon>
        <taxon>Sirenicapillariaceae</taxon>
        <taxon>Limnoraphis</taxon>
    </lineage>
</organism>